<comment type="caution">
    <text evidence="1">The sequence shown here is derived from an EMBL/GenBank/DDBJ whole genome shotgun (WGS) entry which is preliminary data.</text>
</comment>
<gene>
    <name evidence="1" type="ORF">FRX31_002014</name>
</gene>
<accession>A0A7J6XGW3</accession>
<evidence type="ECO:0000313" key="2">
    <source>
        <dbReference type="Proteomes" id="UP000554482"/>
    </source>
</evidence>
<sequence length="292" mass="33898">MTNSMSQIYHRERVVYPEIYFRDVFATKLGSFFDEQVELRNWKPLLYSRFDRYSPSLVKKFYKGARFYDNVEVNTIHYTWNGAEYFMESGHLAMALGIYAEVAPSQPNTPFSCQGCTEHHIRPITTYQAELGPALEVHCNEIMPHSLCLNQVLAYQWITTNLLGIPSVNGVSAEVCQILSVMQRRVAGFNVCRCLLKSIGECIIQKRTVLVLPILICKYLDLFHHEDVRNSRDWINIPDFGTNRLLKNCRQMLWTPKLHDLVWSNQIDMPPLLSAFLQEKDAYTIGRIHEDI</sequence>
<evidence type="ECO:0000313" key="1">
    <source>
        <dbReference type="EMBL" id="KAF5208398.1"/>
    </source>
</evidence>
<dbReference type="Proteomes" id="UP000554482">
    <property type="component" value="Unassembled WGS sequence"/>
</dbReference>
<name>A0A7J6XGW3_THATH</name>
<proteinExistence type="predicted"/>
<dbReference type="AlphaFoldDB" id="A0A7J6XGW3"/>
<organism evidence="1 2">
    <name type="scientific">Thalictrum thalictroides</name>
    <name type="common">Rue-anemone</name>
    <name type="synonym">Anemone thalictroides</name>
    <dbReference type="NCBI Taxonomy" id="46969"/>
    <lineage>
        <taxon>Eukaryota</taxon>
        <taxon>Viridiplantae</taxon>
        <taxon>Streptophyta</taxon>
        <taxon>Embryophyta</taxon>
        <taxon>Tracheophyta</taxon>
        <taxon>Spermatophyta</taxon>
        <taxon>Magnoliopsida</taxon>
        <taxon>Ranunculales</taxon>
        <taxon>Ranunculaceae</taxon>
        <taxon>Thalictroideae</taxon>
        <taxon>Thalictrum</taxon>
    </lineage>
</organism>
<reference evidence="1 2" key="1">
    <citation type="submission" date="2020-06" db="EMBL/GenBank/DDBJ databases">
        <title>Transcriptomic and genomic resources for Thalictrum thalictroides and T. hernandezii: Facilitating candidate gene discovery in an emerging model plant lineage.</title>
        <authorList>
            <person name="Arias T."/>
            <person name="Riano-Pachon D.M."/>
            <person name="Di Stilio V.S."/>
        </authorList>
    </citation>
    <scope>NUCLEOTIDE SEQUENCE [LARGE SCALE GENOMIC DNA]</scope>
    <source>
        <strain evidence="2">cv. WT478/WT964</strain>
        <tissue evidence="1">Leaves</tissue>
    </source>
</reference>
<dbReference type="EMBL" id="JABWDY010000061">
    <property type="protein sequence ID" value="KAF5208398.1"/>
    <property type="molecule type" value="Genomic_DNA"/>
</dbReference>
<keyword evidence="2" id="KW-1185">Reference proteome</keyword>
<protein>
    <submittedName>
        <fullName evidence="1">Uncharacterized protein</fullName>
    </submittedName>
</protein>
<feature type="non-terminal residue" evidence="1">
    <location>
        <position position="292"/>
    </location>
</feature>